<dbReference type="OrthoDB" id="418748at2759"/>
<accession>A0A183GHF1</accession>
<dbReference type="WBParaSite" id="HPBE_0002198801-mRNA-1">
    <property type="protein sequence ID" value="HPBE_0002198801-mRNA-1"/>
    <property type="gene ID" value="HPBE_0002198801"/>
</dbReference>
<dbReference type="EMBL" id="UZAH01033542">
    <property type="protein sequence ID" value="VDP29542.1"/>
    <property type="molecule type" value="Genomic_DNA"/>
</dbReference>
<protein>
    <submittedName>
        <fullName evidence="4">AP2/ERF domain-containing protein</fullName>
    </submittedName>
</protein>
<reference evidence="2 3" key="1">
    <citation type="submission" date="2018-11" db="EMBL/GenBank/DDBJ databases">
        <authorList>
            <consortium name="Pathogen Informatics"/>
        </authorList>
    </citation>
    <scope>NUCLEOTIDE SEQUENCE [LARGE SCALE GENOMIC DNA]</scope>
</reference>
<proteinExistence type="predicted"/>
<evidence type="ECO:0000313" key="2">
    <source>
        <dbReference type="EMBL" id="VDP29542.1"/>
    </source>
</evidence>
<accession>A0A3P8BU68</accession>
<feature type="region of interest" description="Disordered" evidence="1">
    <location>
        <begin position="54"/>
        <end position="74"/>
    </location>
</feature>
<keyword evidence="3" id="KW-1185">Reference proteome</keyword>
<reference evidence="4" key="2">
    <citation type="submission" date="2019-09" db="UniProtKB">
        <authorList>
            <consortium name="WormBaseParasite"/>
        </authorList>
    </citation>
    <scope>IDENTIFICATION</scope>
</reference>
<dbReference type="AlphaFoldDB" id="A0A183GHF1"/>
<organism evidence="3 4">
    <name type="scientific">Heligmosomoides polygyrus</name>
    <name type="common">Parasitic roundworm</name>
    <dbReference type="NCBI Taxonomy" id="6339"/>
    <lineage>
        <taxon>Eukaryota</taxon>
        <taxon>Metazoa</taxon>
        <taxon>Ecdysozoa</taxon>
        <taxon>Nematoda</taxon>
        <taxon>Chromadorea</taxon>
        <taxon>Rhabditida</taxon>
        <taxon>Rhabditina</taxon>
        <taxon>Rhabditomorpha</taxon>
        <taxon>Strongyloidea</taxon>
        <taxon>Heligmosomidae</taxon>
        <taxon>Heligmosomoides</taxon>
    </lineage>
</organism>
<evidence type="ECO:0000313" key="4">
    <source>
        <dbReference type="WBParaSite" id="HPBE_0002198801-mRNA-1"/>
    </source>
</evidence>
<gene>
    <name evidence="2" type="ORF">HPBE_LOCUS21987</name>
</gene>
<evidence type="ECO:0000313" key="3">
    <source>
        <dbReference type="Proteomes" id="UP000050761"/>
    </source>
</evidence>
<sequence length="74" mass="8625">MAVDRQREGQVREKKTLYHMFLGETADNWRKYQEAKKAAKKDVAIAIATRYGDANERLEKLNPRPRPEDHRGGN</sequence>
<dbReference type="Proteomes" id="UP000050761">
    <property type="component" value="Unassembled WGS sequence"/>
</dbReference>
<name>A0A183GHF1_HELPZ</name>
<evidence type="ECO:0000256" key="1">
    <source>
        <dbReference type="SAM" id="MobiDB-lite"/>
    </source>
</evidence>